<dbReference type="InterPro" id="IPR011856">
    <property type="entry name" value="tRNA_endonuc-like_dom_sf"/>
</dbReference>
<organism evidence="2 3">
    <name type="scientific">Paracoccus liaowanqingii</name>
    <dbReference type="NCBI Taxonomy" id="2560053"/>
    <lineage>
        <taxon>Bacteria</taxon>
        <taxon>Pseudomonadati</taxon>
        <taxon>Pseudomonadota</taxon>
        <taxon>Alphaproteobacteria</taxon>
        <taxon>Rhodobacterales</taxon>
        <taxon>Paracoccaceae</taxon>
        <taxon>Paracoccus</taxon>
    </lineage>
</organism>
<gene>
    <name evidence="2" type="ORF">E4191_05550</name>
</gene>
<sequence length="145" mass="16095">MAQVADRNVLTPWARPSPVVPAPSPARQRRGRRAALSGLMAEDNVLRLYQRRGARLLASRWRGRAGEIDMILQEGEDLVFVEVKSSATHAAAAERLRPAQMRRITQAACEYCDVHGLRLVSMRFDAALVDAMGRVDLIENAFGEV</sequence>
<dbReference type="GO" id="GO:0003676">
    <property type="term" value="F:nucleic acid binding"/>
    <property type="evidence" value="ECO:0007669"/>
    <property type="project" value="InterPro"/>
</dbReference>
<evidence type="ECO:0000313" key="3">
    <source>
        <dbReference type="Proteomes" id="UP000296374"/>
    </source>
</evidence>
<name>A0A4P7HLS2_9RHOB</name>
<dbReference type="InterPro" id="IPR003509">
    <property type="entry name" value="UPF0102_YraN-like"/>
</dbReference>
<dbReference type="KEGG" id="plia:E4191_05550"/>
<dbReference type="Gene3D" id="3.40.1350.10">
    <property type="match status" value="1"/>
</dbReference>
<dbReference type="PANTHER" id="PTHR34039:SF1">
    <property type="entry name" value="UPF0102 PROTEIN YRAN"/>
    <property type="match status" value="1"/>
</dbReference>
<proteinExistence type="inferred from homology"/>
<dbReference type="EMBL" id="CP038439">
    <property type="protein sequence ID" value="QBX34237.1"/>
    <property type="molecule type" value="Genomic_DNA"/>
</dbReference>
<dbReference type="Proteomes" id="UP000296374">
    <property type="component" value="Chromosome"/>
</dbReference>
<accession>A0A4P7HLS2</accession>
<protein>
    <submittedName>
        <fullName evidence="2">Uncharacterized protein</fullName>
    </submittedName>
</protein>
<evidence type="ECO:0000313" key="2">
    <source>
        <dbReference type="EMBL" id="QBX34237.1"/>
    </source>
</evidence>
<dbReference type="PANTHER" id="PTHR34039">
    <property type="entry name" value="UPF0102 PROTEIN YRAN"/>
    <property type="match status" value="1"/>
</dbReference>
<dbReference type="SUPFAM" id="SSF52980">
    <property type="entry name" value="Restriction endonuclease-like"/>
    <property type="match status" value="1"/>
</dbReference>
<dbReference type="Pfam" id="PF02021">
    <property type="entry name" value="UPF0102"/>
    <property type="match status" value="1"/>
</dbReference>
<dbReference type="AlphaFoldDB" id="A0A4P7HLS2"/>
<dbReference type="RefSeq" id="WP_135312526.1">
    <property type="nucleotide sequence ID" value="NZ_CP038439.1"/>
</dbReference>
<comment type="similarity">
    <text evidence="1">Belongs to the UPF0102 family.</text>
</comment>
<evidence type="ECO:0000256" key="1">
    <source>
        <dbReference type="ARBA" id="ARBA00006738"/>
    </source>
</evidence>
<reference evidence="3" key="1">
    <citation type="submission" date="2019-03" db="EMBL/GenBank/DDBJ databases">
        <authorList>
            <person name="Li J."/>
        </authorList>
    </citation>
    <scope>NUCLEOTIDE SEQUENCE [LARGE SCALE GENOMIC DNA]</scope>
    <source>
        <strain evidence="3">2251</strain>
    </source>
</reference>
<dbReference type="InterPro" id="IPR011335">
    <property type="entry name" value="Restrct_endonuc-II-like"/>
</dbReference>